<reference evidence="1" key="1">
    <citation type="submission" date="2009-09" db="EMBL/GenBank/DDBJ databases">
        <authorList>
            <person name="Weinstock G."/>
            <person name="Sodergren E."/>
            <person name="Clifton S."/>
            <person name="Fulton L."/>
            <person name="Fulton B."/>
            <person name="Courtney L."/>
            <person name="Fronick C."/>
            <person name="Harrison M."/>
            <person name="Strong C."/>
            <person name="Farmer C."/>
            <person name="Delahaunty K."/>
            <person name="Markovic C."/>
            <person name="Hall O."/>
            <person name="Minx P."/>
            <person name="Tomlinson C."/>
            <person name="Mitreva M."/>
            <person name="Nelson J."/>
            <person name="Hou S."/>
            <person name="Wollam A."/>
            <person name="Pepin K.H."/>
            <person name="Johnson M."/>
            <person name="Bhonagiri V."/>
            <person name="Nash W.E."/>
            <person name="Warren W."/>
            <person name="Chinwalla A."/>
            <person name="Mardis E.R."/>
            <person name="Wilson R.K."/>
        </authorList>
    </citation>
    <scope>NUCLEOTIDE SEQUENCE [LARGE SCALE GENOMIC DNA]</scope>
    <source>
        <strain evidence="1">ATCC 51259</strain>
    </source>
</reference>
<accession>C9LGY7</accession>
<gene>
    <name evidence="1" type="ORF">GCWU000325_01488</name>
</gene>
<keyword evidence="2" id="KW-1185">Reference proteome</keyword>
<name>C9LGY7_9BACT</name>
<comment type="caution">
    <text evidence="1">The sequence shown here is derived from an EMBL/GenBank/DDBJ whole genome shotgun (WGS) entry which is preliminary data.</text>
</comment>
<proteinExistence type="predicted"/>
<evidence type="ECO:0000313" key="1">
    <source>
        <dbReference type="EMBL" id="EEX71945.1"/>
    </source>
</evidence>
<evidence type="ECO:0000313" key="2">
    <source>
        <dbReference type="Proteomes" id="UP000003460"/>
    </source>
</evidence>
<dbReference type="STRING" id="626522.GCWU000325_01488"/>
<sequence>MRKLQGALKSRKFSVLENLTRLFKNILFSFSAFGQLKIACLQLESSAMRGCF</sequence>
<organism evidence="1 2">
    <name type="scientific">Alloprevotella tannerae ATCC 51259</name>
    <dbReference type="NCBI Taxonomy" id="626522"/>
    <lineage>
        <taxon>Bacteria</taxon>
        <taxon>Pseudomonadati</taxon>
        <taxon>Bacteroidota</taxon>
        <taxon>Bacteroidia</taxon>
        <taxon>Bacteroidales</taxon>
        <taxon>Prevotellaceae</taxon>
        <taxon>Alloprevotella</taxon>
    </lineage>
</organism>
<dbReference type="HOGENOM" id="CLU_3083329_0_0_10"/>
<protein>
    <submittedName>
        <fullName evidence="1">Uncharacterized protein</fullName>
    </submittedName>
</protein>
<dbReference type="Proteomes" id="UP000003460">
    <property type="component" value="Unassembled WGS sequence"/>
</dbReference>
<dbReference type="AlphaFoldDB" id="C9LGY7"/>
<dbReference type="EMBL" id="ACIJ02000018">
    <property type="protein sequence ID" value="EEX71945.1"/>
    <property type="molecule type" value="Genomic_DNA"/>
</dbReference>